<sequence>MRLEDFIERNDMLTEGIFQNLLKKISNVPANVLKKIFKDNWIKLAYEIENKQLEGDAIAIINKHLKTNYKSLNQITMSQIKELPVNEDFAHYWELIKNEAFPTFAFYPALKIWLELDKLLSGGGFNKNVVIVYAVFWALLVSGKYAKSWFDWKKKNPKEYEKEKHGKKRVAGFI</sequence>
<gene>
    <name evidence="1" type="ORF">MM415A03047_0012</name>
</gene>
<protein>
    <submittedName>
        <fullName evidence="1">Uncharacterized protein</fullName>
    </submittedName>
</protein>
<reference evidence="1" key="1">
    <citation type="submission" date="2020-03" db="EMBL/GenBank/DDBJ databases">
        <title>The deep terrestrial virosphere.</title>
        <authorList>
            <person name="Holmfeldt K."/>
            <person name="Nilsson E."/>
            <person name="Simone D."/>
            <person name="Lopez-Fernandez M."/>
            <person name="Wu X."/>
            <person name="de Brujin I."/>
            <person name="Lundin D."/>
            <person name="Andersson A."/>
            <person name="Bertilsson S."/>
            <person name="Dopson M."/>
        </authorList>
    </citation>
    <scope>NUCLEOTIDE SEQUENCE</scope>
    <source>
        <strain evidence="1">MM415A03047</strain>
    </source>
</reference>
<name>A0A6M3JNS6_9ZZZZ</name>
<organism evidence="1">
    <name type="scientific">viral metagenome</name>
    <dbReference type="NCBI Taxonomy" id="1070528"/>
    <lineage>
        <taxon>unclassified sequences</taxon>
        <taxon>metagenomes</taxon>
        <taxon>organismal metagenomes</taxon>
    </lineage>
</organism>
<accession>A0A6M3JNS6</accession>
<evidence type="ECO:0000313" key="1">
    <source>
        <dbReference type="EMBL" id="QJA71774.1"/>
    </source>
</evidence>
<proteinExistence type="predicted"/>
<dbReference type="EMBL" id="MT141898">
    <property type="protein sequence ID" value="QJA71774.1"/>
    <property type="molecule type" value="Genomic_DNA"/>
</dbReference>
<dbReference type="AlphaFoldDB" id="A0A6M3JNS6"/>